<protein>
    <submittedName>
        <fullName evidence="3">RNA-binding protein</fullName>
    </submittedName>
</protein>
<reference evidence="3" key="1">
    <citation type="submission" date="2021-02" db="EMBL/GenBank/DDBJ databases">
        <title>Metagenome analyses of Stigonema ocellatum DSM 106950, Chlorogloea purpurea SAG 13.99 and Gomphosphaeria aponina DSM 107014.</title>
        <authorList>
            <person name="Marter P."/>
            <person name="Huang S."/>
        </authorList>
    </citation>
    <scope>NUCLEOTIDE SEQUENCE</scope>
    <source>
        <strain evidence="3">JP213</strain>
    </source>
</reference>
<dbReference type="SUPFAM" id="SSF54928">
    <property type="entry name" value="RNA-binding domain, RBD"/>
    <property type="match status" value="1"/>
</dbReference>
<dbReference type="InterPro" id="IPR012677">
    <property type="entry name" value="Nucleotide-bd_a/b_plait_sf"/>
</dbReference>
<evidence type="ECO:0000313" key="4">
    <source>
        <dbReference type="Proteomes" id="UP000767446"/>
    </source>
</evidence>
<dbReference type="AlphaFoldDB" id="A0A941GS11"/>
<organism evidence="3 4">
    <name type="scientific">Gomphosphaeria aponina SAG 52.96 = DSM 107014</name>
    <dbReference type="NCBI Taxonomy" id="1521640"/>
    <lineage>
        <taxon>Bacteria</taxon>
        <taxon>Bacillati</taxon>
        <taxon>Cyanobacteriota</taxon>
        <taxon>Cyanophyceae</taxon>
        <taxon>Oscillatoriophycideae</taxon>
        <taxon>Chroococcales</taxon>
        <taxon>Gomphosphaeriaceae</taxon>
        <taxon>Gomphosphaeria</taxon>
    </lineage>
</organism>
<dbReference type="GO" id="GO:0003723">
    <property type="term" value="F:RNA binding"/>
    <property type="evidence" value="ECO:0007669"/>
    <property type="project" value="InterPro"/>
</dbReference>
<dbReference type="Gene3D" id="3.30.70.330">
    <property type="match status" value="1"/>
</dbReference>
<name>A0A941GS11_9CHRO</name>
<dbReference type="InterPro" id="IPR000504">
    <property type="entry name" value="RRM_dom"/>
</dbReference>
<feature type="domain" description="RRM" evidence="2">
    <location>
        <begin position="3"/>
        <end position="82"/>
    </location>
</feature>
<dbReference type="SMART" id="SM00360">
    <property type="entry name" value="RRM"/>
    <property type="match status" value="1"/>
</dbReference>
<dbReference type="EMBL" id="JADQBC010000086">
    <property type="protein sequence ID" value="MBR8828757.1"/>
    <property type="molecule type" value="Genomic_DNA"/>
</dbReference>
<proteinExistence type="predicted"/>
<feature type="region of interest" description="Disordered" evidence="1">
    <location>
        <begin position="76"/>
        <end position="156"/>
    </location>
</feature>
<accession>A0A941GS11</accession>
<dbReference type="PROSITE" id="PS50102">
    <property type="entry name" value="RRM"/>
    <property type="match status" value="1"/>
</dbReference>
<dbReference type="Pfam" id="PF00076">
    <property type="entry name" value="RRM_1"/>
    <property type="match status" value="1"/>
</dbReference>
<gene>
    <name evidence="3" type="ORF">DSM107014_12795</name>
</gene>
<dbReference type="PANTHER" id="PTHR15241:SF304">
    <property type="entry name" value="RRM DOMAIN-CONTAINING PROTEIN"/>
    <property type="match status" value="1"/>
</dbReference>
<evidence type="ECO:0000313" key="3">
    <source>
        <dbReference type="EMBL" id="MBR8828757.1"/>
    </source>
</evidence>
<evidence type="ECO:0000259" key="2">
    <source>
        <dbReference type="PROSITE" id="PS50102"/>
    </source>
</evidence>
<dbReference type="PANTHER" id="PTHR15241">
    <property type="entry name" value="TRANSFORMER-2-RELATED"/>
    <property type="match status" value="1"/>
</dbReference>
<dbReference type="InterPro" id="IPR035979">
    <property type="entry name" value="RBD_domain_sf"/>
</dbReference>
<dbReference type="Proteomes" id="UP000767446">
    <property type="component" value="Unassembled WGS sequence"/>
</dbReference>
<evidence type="ECO:0000256" key="1">
    <source>
        <dbReference type="SAM" id="MobiDB-lite"/>
    </source>
</evidence>
<sequence>MTVRIYVGNLPKKPMEREELQTYFADAGESVTTKLIKDRKTGECRGFAFITVENDEIAQAFIDKFNGQDFMGLPLKLEKAQPRAKAKGKDEAPAKPEANSDTPPPTPSRKSKAAKSSSRRQNSGSSSNSEDIQPDPRWADKLSQLKEMLAAQTTNS</sequence>
<comment type="caution">
    <text evidence="3">The sequence shown here is derived from an EMBL/GenBank/DDBJ whole genome shotgun (WGS) entry which is preliminary data.</text>
</comment>
<feature type="compositionally biased region" description="Low complexity" evidence="1">
    <location>
        <begin position="114"/>
        <end position="129"/>
    </location>
</feature>
<feature type="compositionally biased region" description="Basic and acidic residues" evidence="1">
    <location>
        <begin position="76"/>
        <end position="94"/>
    </location>
</feature>